<name>A0A392S268_9FABA</name>
<evidence type="ECO:0000313" key="3">
    <source>
        <dbReference type="Proteomes" id="UP000265520"/>
    </source>
</evidence>
<comment type="caution">
    <text evidence="2">The sequence shown here is derived from an EMBL/GenBank/DDBJ whole genome shotgun (WGS) entry which is preliminary data.</text>
</comment>
<dbReference type="EMBL" id="LXQA010311763">
    <property type="protein sequence ID" value="MCI42991.1"/>
    <property type="molecule type" value="Genomic_DNA"/>
</dbReference>
<dbReference type="AlphaFoldDB" id="A0A392S268"/>
<keyword evidence="3" id="KW-1185">Reference proteome</keyword>
<keyword evidence="1" id="KW-1133">Transmembrane helix</keyword>
<evidence type="ECO:0000313" key="2">
    <source>
        <dbReference type="EMBL" id="MCI42991.1"/>
    </source>
</evidence>
<organism evidence="2 3">
    <name type="scientific">Trifolium medium</name>
    <dbReference type="NCBI Taxonomy" id="97028"/>
    <lineage>
        <taxon>Eukaryota</taxon>
        <taxon>Viridiplantae</taxon>
        <taxon>Streptophyta</taxon>
        <taxon>Embryophyta</taxon>
        <taxon>Tracheophyta</taxon>
        <taxon>Spermatophyta</taxon>
        <taxon>Magnoliopsida</taxon>
        <taxon>eudicotyledons</taxon>
        <taxon>Gunneridae</taxon>
        <taxon>Pentapetalae</taxon>
        <taxon>rosids</taxon>
        <taxon>fabids</taxon>
        <taxon>Fabales</taxon>
        <taxon>Fabaceae</taxon>
        <taxon>Papilionoideae</taxon>
        <taxon>50 kb inversion clade</taxon>
        <taxon>NPAAA clade</taxon>
        <taxon>Hologalegina</taxon>
        <taxon>IRL clade</taxon>
        <taxon>Trifolieae</taxon>
        <taxon>Trifolium</taxon>
    </lineage>
</organism>
<keyword evidence="1" id="KW-0472">Membrane</keyword>
<keyword evidence="1" id="KW-0812">Transmembrane</keyword>
<feature type="non-terminal residue" evidence="2">
    <location>
        <position position="1"/>
    </location>
</feature>
<proteinExistence type="predicted"/>
<evidence type="ECO:0000256" key="1">
    <source>
        <dbReference type="SAM" id="Phobius"/>
    </source>
</evidence>
<dbReference type="Proteomes" id="UP000265520">
    <property type="component" value="Unassembled WGS sequence"/>
</dbReference>
<reference evidence="2 3" key="1">
    <citation type="journal article" date="2018" name="Front. Plant Sci.">
        <title>Red Clover (Trifolium pratense) and Zigzag Clover (T. medium) - A Picture of Genomic Similarities and Differences.</title>
        <authorList>
            <person name="Dluhosova J."/>
            <person name="Istvanek J."/>
            <person name="Nedelnik J."/>
            <person name="Repkova J."/>
        </authorList>
    </citation>
    <scope>NUCLEOTIDE SEQUENCE [LARGE SCALE GENOMIC DNA]</scope>
    <source>
        <strain evidence="3">cv. 10/8</strain>
        <tissue evidence="2">Leaf</tissue>
    </source>
</reference>
<sequence>THSAVANPKSKILTARCKPLGGGAMSFSPPHHRLPSFLSGAILGPVSSVFVVRLHRSLRSVLRLIG</sequence>
<feature type="transmembrane region" description="Helical" evidence="1">
    <location>
        <begin position="34"/>
        <end position="54"/>
    </location>
</feature>
<accession>A0A392S268</accession>
<protein>
    <submittedName>
        <fullName evidence="2">Uncharacterized protein</fullName>
    </submittedName>
</protein>